<dbReference type="GO" id="GO:0009102">
    <property type="term" value="P:biotin biosynthetic process"/>
    <property type="evidence" value="ECO:0007669"/>
    <property type="project" value="UniProtKB-UniRule"/>
</dbReference>
<sequence length="384" mass="41873">MIWEELTHQLESLSKENLTRNRRTLESSCGSHAVVNGQSMLAFCSNDYLGLASHPVLANAVCESAHQWGTGSGGSHVVSGHMSPHDQLEKALAHFVGAERALFYSTGYMANVGVVPTLVGRGDAVFADRLNHASLIDAVQLSRADHRRYAHCDMAQLEKMLSESTAKRKLILSDAVFSMDGDLAPINELFELAEKYDAWLVLDDAHGFGVLGKEGRGSLNHCKLPFHPRLVYIGTLGKAAGVSGAFIAASSTVIEWLMQRSRSYIFTTATSPVMASALLASLKLIEQGDDRRRHLQTLIARLSDGLDNTRWKLLPSFTAIQPVMVGENDAVLKVSAKLAERGIWVPAIRPPTVPKGSARLRISLSAAHTDEHVEQLVHALKEIK</sequence>
<feature type="modified residue" description="N6-(pyridoxal phosphate)lysine" evidence="8 9">
    <location>
        <position position="238"/>
    </location>
</feature>
<keyword evidence="11" id="KW-0012">Acyltransferase</keyword>
<dbReference type="PANTHER" id="PTHR13693">
    <property type="entry name" value="CLASS II AMINOTRANSFERASE/8-AMINO-7-OXONONANOATE SYNTHASE"/>
    <property type="match status" value="1"/>
</dbReference>
<keyword evidence="6 8" id="KW-0663">Pyridoxal phosphate</keyword>
<comment type="similarity">
    <text evidence="8">Belongs to the class-II pyridoxal-phosphate-dependent aminotransferase family. BioF subfamily.</text>
</comment>
<dbReference type="InterPro" id="IPR050087">
    <property type="entry name" value="AON_synthase_class-II"/>
</dbReference>
<evidence type="ECO:0000256" key="8">
    <source>
        <dbReference type="HAMAP-Rule" id="MF_01693"/>
    </source>
</evidence>
<feature type="binding site" evidence="8">
    <location>
        <position position="352"/>
    </location>
    <ligand>
        <name>substrate</name>
    </ligand>
</feature>
<dbReference type="OrthoDB" id="9807157at2"/>
<feature type="domain" description="Aminotransferase class I/classII large" evidence="10">
    <location>
        <begin position="40"/>
        <end position="380"/>
    </location>
</feature>
<evidence type="ECO:0000256" key="4">
    <source>
        <dbReference type="ARBA" id="ARBA00022679"/>
    </source>
</evidence>
<dbReference type="PANTHER" id="PTHR13693:SF100">
    <property type="entry name" value="8-AMINO-7-OXONONANOATE SYNTHASE"/>
    <property type="match status" value="1"/>
</dbReference>
<feature type="binding site" evidence="8">
    <location>
        <position position="20"/>
    </location>
    <ligand>
        <name>substrate</name>
    </ligand>
</feature>
<dbReference type="InterPro" id="IPR004723">
    <property type="entry name" value="AONS_Archaea/Proteobacteria"/>
</dbReference>
<evidence type="ECO:0000256" key="2">
    <source>
        <dbReference type="ARBA" id="ARBA00004746"/>
    </source>
</evidence>
<dbReference type="NCBIfam" id="TIGR00858">
    <property type="entry name" value="bioF"/>
    <property type="match status" value="1"/>
</dbReference>
<gene>
    <name evidence="8 11" type="primary">bioF</name>
    <name evidence="11" type="ORF">OFBG_00950</name>
</gene>
<dbReference type="Gene3D" id="3.40.640.10">
    <property type="entry name" value="Type I PLP-dependent aspartate aminotransferase-like (Major domain)"/>
    <property type="match status" value="1"/>
</dbReference>
<dbReference type="RefSeq" id="WP_005880726.1">
    <property type="nucleotide sequence ID" value="NZ_CP019430.1"/>
</dbReference>
<name>C3X9P6_OXAFO</name>
<comment type="function">
    <text evidence="8">Catalyzes the decarboxylative condensation of pimeloyl-[acyl-carrier protein] and L-alanine to produce 8-amino-7-oxononanoate (AON), [acyl-carrier protein], and carbon dioxide.</text>
</comment>
<dbReference type="GO" id="GO:0008710">
    <property type="term" value="F:8-amino-7-oxononanoate synthase activity"/>
    <property type="evidence" value="ECO:0007669"/>
    <property type="project" value="UniProtKB-UniRule"/>
</dbReference>
<dbReference type="InterPro" id="IPR004839">
    <property type="entry name" value="Aminotransferase_I/II_large"/>
</dbReference>
<evidence type="ECO:0000256" key="5">
    <source>
        <dbReference type="ARBA" id="ARBA00022756"/>
    </source>
</evidence>
<reference evidence="11 12" key="1">
    <citation type="submission" date="2009-02" db="EMBL/GenBank/DDBJ databases">
        <title>The Genome Sequence of Oxalobacter formigenes OXCC13.</title>
        <authorList>
            <consortium name="The Broad Institute Genome Sequencing Platform"/>
            <person name="Ward D."/>
            <person name="Young S.K."/>
            <person name="Kodira C.D."/>
            <person name="Zeng Q."/>
            <person name="Koehrsen M."/>
            <person name="Alvarado L."/>
            <person name="Berlin A."/>
            <person name="Borenstein D."/>
            <person name="Chen Z."/>
            <person name="Engels R."/>
            <person name="Freedman E."/>
            <person name="Gellesch M."/>
            <person name="Goldberg J."/>
            <person name="Griggs A."/>
            <person name="Gujja S."/>
            <person name="Heiman D."/>
            <person name="Hepburn T."/>
            <person name="Howarth C."/>
            <person name="Jen D."/>
            <person name="Larson L."/>
            <person name="Lewis B."/>
            <person name="Mehta T."/>
            <person name="Park D."/>
            <person name="Pearson M."/>
            <person name="Roberts A."/>
            <person name="Saif S."/>
            <person name="Shea T."/>
            <person name="Shenoy N."/>
            <person name="Sisk P."/>
            <person name="Stolte C."/>
            <person name="Sykes S."/>
            <person name="Walk T."/>
            <person name="White J."/>
            <person name="Yandava C."/>
            <person name="Allison M.J."/>
            <person name="Lander E."/>
            <person name="Nusbaum C."/>
            <person name="Galagan J."/>
            <person name="Birren B."/>
        </authorList>
    </citation>
    <scope>NUCLEOTIDE SEQUENCE [LARGE SCALE GENOMIC DNA]</scope>
    <source>
        <strain evidence="11 12">OXCC13</strain>
    </source>
</reference>
<dbReference type="eggNOG" id="COG0156">
    <property type="taxonomic scope" value="Bacteria"/>
</dbReference>
<dbReference type="InterPro" id="IPR015422">
    <property type="entry name" value="PyrdxlP-dep_Trfase_small"/>
</dbReference>
<comment type="pathway">
    <text evidence="2 8">Cofactor biosynthesis; biotin biosynthesis.</text>
</comment>
<dbReference type="SUPFAM" id="SSF53383">
    <property type="entry name" value="PLP-dependent transferases"/>
    <property type="match status" value="1"/>
</dbReference>
<keyword evidence="5 8" id="KW-0093">Biotin biosynthesis</keyword>
<evidence type="ECO:0000256" key="6">
    <source>
        <dbReference type="ARBA" id="ARBA00022898"/>
    </source>
</evidence>
<evidence type="ECO:0000313" key="11">
    <source>
        <dbReference type="EMBL" id="EEO29922.1"/>
    </source>
</evidence>
<keyword evidence="12" id="KW-1185">Reference proteome</keyword>
<dbReference type="GeneID" id="77135085"/>
<dbReference type="UniPathway" id="UPA00078"/>
<dbReference type="InterPro" id="IPR015424">
    <property type="entry name" value="PyrdxlP-dep_Trfase"/>
</dbReference>
<evidence type="ECO:0000256" key="9">
    <source>
        <dbReference type="PIRSR" id="PIRSR604723-51"/>
    </source>
</evidence>
<dbReference type="GO" id="GO:0030170">
    <property type="term" value="F:pyridoxal phosphate binding"/>
    <property type="evidence" value="ECO:0007669"/>
    <property type="project" value="UniProtKB-UniRule"/>
</dbReference>
<comment type="cofactor">
    <cofactor evidence="1 8 9">
        <name>pyridoxal 5'-phosphate</name>
        <dbReference type="ChEBI" id="CHEBI:597326"/>
    </cofactor>
</comment>
<dbReference type="InterPro" id="IPR015421">
    <property type="entry name" value="PyrdxlP-dep_Trfase_major"/>
</dbReference>
<dbReference type="STRING" id="847.BRW83_1199"/>
<dbReference type="Pfam" id="PF00155">
    <property type="entry name" value="Aminotran_1_2"/>
    <property type="match status" value="1"/>
</dbReference>
<keyword evidence="4 8" id="KW-0808">Transferase</keyword>
<feature type="binding site" evidence="8">
    <location>
        <position position="178"/>
    </location>
    <ligand>
        <name>pyridoxal 5'-phosphate</name>
        <dbReference type="ChEBI" id="CHEBI:597326"/>
    </ligand>
</feature>
<evidence type="ECO:0000256" key="1">
    <source>
        <dbReference type="ARBA" id="ARBA00001933"/>
    </source>
</evidence>
<proteinExistence type="inferred from homology"/>
<dbReference type="HOGENOM" id="CLU_015846_11_2_4"/>
<dbReference type="CDD" id="cd06454">
    <property type="entry name" value="KBL_like"/>
    <property type="match status" value="1"/>
</dbReference>
<feature type="binding site" evidence="8">
    <location>
        <position position="235"/>
    </location>
    <ligand>
        <name>pyridoxal 5'-phosphate</name>
        <dbReference type="ChEBI" id="CHEBI:597326"/>
    </ligand>
</feature>
<dbReference type="Gene3D" id="3.90.1150.10">
    <property type="entry name" value="Aspartate Aminotransferase, domain 1"/>
    <property type="match status" value="1"/>
</dbReference>
<comment type="catalytic activity">
    <reaction evidence="7 8">
        <text>6-carboxyhexanoyl-[ACP] + L-alanine + H(+) = (8S)-8-amino-7-oxononanoate + holo-[ACP] + CO2</text>
        <dbReference type="Rhea" id="RHEA:42288"/>
        <dbReference type="Rhea" id="RHEA-COMP:9685"/>
        <dbReference type="Rhea" id="RHEA-COMP:9955"/>
        <dbReference type="ChEBI" id="CHEBI:15378"/>
        <dbReference type="ChEBI" id="CHEBI:16526"/>
        <dbReference type="ChEBI" id="CHEBI:57972"/>
        <dbReference type="ChEBI" id="CHEBI:64479"/>
        <dbReference type="ChEBI" id="CHEBI:78846"/>
        <dbReference type="ChEBI" id="CHEBI:149468"/>
        <dbReference type="EC" id="2.3.1.47"/>
    </reaction>
</comment>
<dbReference type="HAMAP" id="MF_01693">
    <property type="entry name" value="BioF_aminotrans_2"/>
    <property type="match status" value="1"/>
</dbReference>
<dbReference type="EMBL" id="GG658170">
    <property type="protein sequence ID" value="EEO29922.1"/>
    <property type="molecule type" value="Genomic_DNA"/>
</dbReference>
<feature type="binding site" evidence="8">
    <location>
        <position position="206"/>
    </location>
    <ligand>
        <name>pyridoxal 5'-phosphate</name>
        <dbReference type="ChEBI" id="CHEBI:597326"/>
    </ligand>
</feature>
<accession>C3X9P6</accession>
<evidence type="ECO:0000313" key="12">
    <source>
        <dbReference type="Proteomes" id="UP000005089"/>
    </source>
</evidence>
<feature type="binding site" evidence="8">
    <location>
        <begin position="107"/>
        <end position="108"/>
    </location>
    <ligand>
        <name>pyridoxal 5'-phosphate</name>
        <dbReference type="ChEBI" id="CHEBI:597326"/>
    </ligand>
</feature>
<dbReference type="AlphaFoldDB" id="C3X9P6"/>
<evidence type="ECO:0000259" key="10">
    <source>
        <dbReference type="Pfam" id="PF00155"/>
    </source>
</evidence>
<dbReference type="Proteomes" id="UP000005089">
    <property type="component" value="Unassembled WGS sequence"/>
</dbReference>
<organism evidence="11 12">
    <name type="scientific">Oxalobacter formigenes OXCC13</name>
    <dbReference type="NCBI Taxonomy" id="556269"/>
    <lineage>
        <taxon>Bacteria</taxon>
        <taxon>Pseudomonadati</taxon>
        <taxon>Pseudomonadota</taxon>
        <taxon>Betaproteobacteria</taxon>
        <taxon>Burkholderiales</taxon>
        <taxon>Oxalobacteraceae</taxon>
        <taxon>Oxalobacter</taxon>
    </lineage>
</organism>
<feature type="binding site" evidence="8">
    <location>
        <position position="132"/>
    </location>
    <ligand>
        <name>substrate</name>
    </ligand>
</feature>
<evidence type="ECO:0000256" key="7">
    <source>
        <dbReference type="ARBA" id="ARBA00047715"/>
    </source>
</evidence>
<comment type="subunit">
    <text evidence="3 8">Homodimer.</text>
</comment>
<evidence type="ECO:0000256" key="3">
    <source>
        <dbReference type="ARBA" id="ARBA00011738"/>
    </source>
</evidence>
<protein>
    <recommendedName>
        <fullName evidence="8">8-amino-7-oxononanoate synthase</fullName>
        <shortName evidence="8">AONS</shortName>
        <ecNumber evidence="8">2.3.1.47</ecNumber>
    </recommendedName>
    <alternativeName>
        <fullName evidence="8">7-keto-8-amino-pelargonic acid synthase</fullName>
        <shortName evidence="8">7-KAP synthase</shortName>
        <shortName evidence="8">KAPA synthase</shortName>
    </alternativeName>
    <alternativeName>
        <fullName evidence="8">8-amino-7-ketopelargonate synthase</fullName>
    </alternativeName>
</protein>
<dbReference type="EC" id="2.3.1.47" evidence="8"/>
<dbReference type="InterPro" id="IPR022834">
    <property type="entry name" value="AONS_Proteobacteria"/>
</dbReference>